<evidence type="ECO:0000313" key="2">
    <source>
        <dbReference type="EMBL" id="KAH9423649.1"/>
    </source>
</evidence>
<keyword evidence="3" id="KW-1185">Reference proteome</keyword>
<reference evidence="2 3" key="2">
    <citation type="journal article" date="2022" name="Mol. Biol. Evol.">
        <title>Comparative Genomics Reveals Insights into the Divergent Evolution of Astigmatic Mites and Household Pest Adaptations.</title>
        <authorList>
            <person name="Xiong Q."/>
            <person name="Wan A.T."/>
            <person name="Liu X."/>
            <person name="Fung C.S."/>
            <person name="Xiao X."/>
            <person name="Malainual N."/>
            <person name="Hou J."/>
            <person name="Wang L."/>
            <person name="Wang M."/>
            <person name="Yang K.Y."/>
            <person name="Cui Y."/>
            <person name="Leung E.L."/>
            <person name="Nong W."/>
            <person name="Shin S.K."/>
            <person name="Au S.W."/>
            <person name="Jeong K.Y."/>
            <person name="Chew F.T."/>
            <person name="Hui J.H."/>
            <person name="Leung T.F."/>
            <person name="Tungtrongchitr A."/>
            <person name="Zhong N."/>
            <person name="Liu Z."/>
            <person name="Tsui S.K."/>
        </authorList>
    </citation>
    <scope>NUCLEOTIDE SEQUENCE [LARGE SCALE GENOMIC DNA]</scope>
    <source>
        <strain evidence="2">Derp</strain>
    </source>
</reference>
<evidence type="ECO:0000313" key="3">
    <source>
        <dbReference type="Proteomes" id="UP000887458"/>
    </source>
</evidence>
<feature type="region of interest" description="Disordered" evidence="1">
    <location>
        <begin position="1"/>
        <end position="26"/>
    </location>
</feature>
<organism evidence="2 3">
    <name type="scientific">Dermatophagoides pteronyssinus</name>
    <name type="common">European house dust mite</name>
    <dbReference type="NCBI Taxonomy" id="6956"/>
    <lineage>
        <taxon>Eukaryota</taxon>
        <taxon>Metazoa</taxon>
        <taxon>Ecdysozoa</taxon>
        <taxon>Arthropoda</taxon>
        <taxon>Chelicerata</taxon>
        <taxon>Arachnida</taxon>
        <taxon>Acari</taxon>
        <taxon>Acariformes</taxon>
        <taxon>Sarcoptiformes</taxon>
        <taxon>Astigmata</taxon>
        <taxon>Psoroptidia</taxon>
        <taxon>Analgoidea</taxon>
        <taxon>Pyroglyphidae</taxon>
        <taxon>Dermatophagoidinae</taxon>
        <taxon>Dermatophagoides</taxon>
    </lineage>
</organism>
<protein>
    <submittedName>
        <fullName evidence="2">Uncharacterized protein</fullName>
    </submittedName>
</protein>
<name>A0ABQ8JM05_DERPT</name>
<evidence type="ECO:0000256" key="1">
    <source>
        <dbReference type="SAM" id="MobiDB-lite"/>
    </source>
</evidence>
<comment type="caution">
    <text evidence="2">The sequence shown here is derived from an EMBL/GenBank/DDBJ whole genome shotgun (WGS) entry which is preliminary data.</text>
</comment>
<accession>A0ABQ8JM05</accession>
<gene>
    <name evidence="2" type="ORF">DERP_005229</name>
</gene>
<proteinExistence type="predicted"/>
<feature type="compositionally biased region" description="Basic and acidic residues" evidence="1">
    <location>
        <begin position="1"/>
        <end position="14"/>
    </location>
</feature>
<reference evidence="2 3" key="1">
    <citation type="journal article" date="2018" name="J. Allergy Clin. Immunol.">
        <title>High-quality assembly of Dermatophagoides pteronyssinus genome and transcriptome reveals a wide range of novel allergens.</title>
        <authorList>
            <person name="Liu X.Y."/>
            <person name="Yang K.Y."/>
            <person name="Wang M.Q."/>
            <person name="Kwok J.S."/>
            <person name="Zeng X."/>
            <person name="Yang Z."/>
            <person name="Xiao X.J."/>
            <person name="Lau C.P."/>
            <person name="Li Y."/>
            <person name="Huang Z.M."/>
            <person name="Ba J.G."/>
            <person name="Yim A.K."/>
            <person name="Ouyang C.Y."/>
            <person name="Ngai S.M."/>
            <person name="Chan T.F."/>
            <person name="Leung E.L."/>
            <person name="Liu L."/>
            <person name="Liu Z.G."/>
            <person name="Tsui S.K."/>
        </authorList>
    </citation>
    <scope>NUCLEOTIDE SEQUENCE [LARGE SCALE GENOMIC DNA]</scope>
    <source>
        <strain evidence="2">Derp</strain>
    </source>
</reference>
<sequence length="85" mass="9894">MKNEKQPNKQENKKNNRGFNSRRKKNESPLCNVCDITTLNKSNRIPVIIPAHVEFISFKQSISYDCVLHGGESDKVQQMYYDYGK</sequence>
<dbReference type="EMBL" id="NJHN03000031">
    <property type="protein sequence ID" value="KAH9423649.1"/>
    <property type="molecule type" value="Genomic_DNA"/>
</dbReference>
<dbReference type="Proteomes" id="UP000887458">
    <property type="component" value="Unassembled WGS sequence"/>
</dbReference>